<accession>A0A6G6XJJ0</accession>
<proteinExistence type="predicted"/>
<evidence type="ECO:0000313" key="2">
    <source>
        <dbReference type="EMBL" id="QIG58184.1"/>
    </source>
</evidence>
<feature type="region of interest" description="Disordered" evidence="1">
    <location>
        <begin position="33"/>
        <end position="53"/>
    </location>
</feature>
<dbReference type="Proteomes" id="UP000503093">
    <property type="component" value="Segment"/>
</dbReference>
<dbReference type="RefSeq" id="YP_010059282.1">
    <property type="nucleotide sequence ID" value="NC_054725.1"/>
</dbReference>
<gene>
    <name evidence="2" type="primary">32</name>
    <name evidence="2" type="ORF">SEA_SKOG_32</name>
</gene>
<reference evidence="2 3" key="1">
    <citation type="submission" date="2020-01" db="EMBL/GenBank/DDBJ databases">
        <authorList>
            <person name="Alvaro L.E."/>
            <person name="Baker K.N."/>
            <person name="Baxter I.S."/>
            <person name="Brown M.R."/>
            <person name="Driscoll K.D."/>
            <person name="Elrubaie J.M."/>
            <person name="Feith S.L."/>
            <person name="Indihar D.F."/>
            <person name="Knoch V.T."/>
            <person name="Koirtyohann K.M."/>
            <person name="Kratz M.A."/>
            <person name="Lear A.H."/>
            <person name="Lindblom K.E."/>
            <person name="Marcus E.R."/>
            <person name="Murphy M.E."/>
            <person name="Sensor R."/>
            <person name="Sherman S.J."/>
            <person name="Swift V.R."/>
            <person name="White K.E."/>
            <person name="Wills S.J."/>
            <person name="Gatt S.M."/>
            <person name="Lohbauer S.A."/>
            <person name="Power T.R."/>
            <person name="Rosales K.A."/>
            <person name="Sisson B.M."/>
            <person name="Isern S."/>
            <person name="Michael S.F."/>
            <person name="Sunnen C.N."/>
            <person name="Garlena R.A."/>
            <person name="Russell D.A."/>
            <person name="Pope W.H."/>
            <person name="Jacobs-Sera D."/>
            <person name="Hatfull G.F."/>
        </authorList>
    </citation>
    <scope>NUCLEOTIDE SEQUENCE [LARGE SCALE GENOMIC DNA]</scope>
</reference>
<protein>
    <submittedName>
        <fullName evidence="2">HNH endonuclease</fullName>
    </submittedName>
</protein>
<keyword evidence="3" id="KW-1185">Reference proteome</keyword>
<keyword evidence="2" id="KW-0378">Hydrolase</keyword>
<dbReference type="KEGG" id="vg:64766514"/>
<sequence length="166" mass="18464">MAPGYCCMTAANGEEYPGSGNHDYDCPVGGYGSDDPDYGQNDGGGWGPAGPSSDRYTSTLLRTAGRTYDHDDDFGSMGSETSFRPTYKPRADELPRLRSGDASQLLAQLNWEKPDNWRASMDTWRSAGLTEATMGYLLAVTMVRQDVPERDRWRFFCGCCWRTLRS</sequence>
<evidence type="ECO:0000313" key="3">
    <source>
        <dbReference type="Proteomes" id="UP000503093"/>
    </source>
</evidence>
<dbReference type="GO" id="GO:0004519">
    <property type="term" value="F:endonuclease activity"/>
    <property type="evidence" value="ECO:0007669"/>
    <property type="project" value="UniProtKB-KW"/>
</dbReference>
<keyword evidence="2" id="KW-0540">Nuclease</keyword>
<evidence type="ECO:0000256" key="1">
    <source>
        <dbReference type="SAM" id="MobiDB-lite"/>
    </source>
</evidence>
<dbReference type="EMBL" id="MN908687">
    <property type="protein sequence ID" value="QIG58184.1"/>
    <property type="molecule type" value="Genomic_DNA"/>
</dbReference>
<name>A0A6G6XJJ0_9CAUD</name>
<dbReference type="GeneID" id="64766514"/>
<organism evidence="2 3">
    <name type="scientific">Gordonia phage Skog</name>
    <dbReference type="NCBI Taxonomy" id="2704033"/>
    <lineage>
        <taxon>Viruses</taxon>
        <taxon>Duplodnaviria</taxon>
        <taxon>Heunggongvirae</taxon>
        <taxon>Uroviricota</taxon>
        <taxon>Caudoviricetes</taxon>
        <taxon>Skogvirus</taxon>
        <taxon>Skogvirus Skog</taxon>
    </lineage>
</organism>
<keyword evidence="2" id="KW-0255">Endonuclease</keyword>